<keyword evidence="9 11" id="KW-0472">Membrane</keyword>
<dbReference type="SMART" id="SM00382">
    <property type="entry name" value="AAA"/>
    <property type="match status" value="1"/>
</dbReference>
<proteinExistence type="inferred from homology"/>
<comment type="subcellular location">
    <subcellularLocation>
        <location evidence="1">Membrane</location>
        <topology evidence="1">Multi-pass membrane protein</topology>
    </subcellularLocation>
</comment>
<evidence type="ECO:0000256" key="4">
    <source>
        <dbReference type="ARBA" id="ARBA00022692"/>
    </source>
</evidence>
<name>S8CGP7_9LAMI</name>
<keyword evidence="8 11" id="KW-1133">Transmembrane helix</keyword>
<dbReference type="GO" id="GO:0005524">
    <property type="term" value="F:ATP binding"/>
    <property type="evidence" value="ECO:0007669"/>
    <property type="project" value="UniProtKB-KW"/>
</dbReference>
<dbReference type="Pfam" id="PF00005">
    <property type="entry name" value="ABC_tran"/>
    <property type="match status" value="1"/>
</dbReference>
<evidence type="ECO:0000256" key="10">
    <source>
        <dbReference type="SAM" id="MobiDB-lite"/>
    </source>
</evidence>
<dbReference type="InterPro" id="IPR034003">
    <property type="entry name" value="ABCG_PDR_2"/>
</dbReference>
<dbReference type="OrthoDB" id="66620at2759"/>
<gene>
    <name evidence="13" type="ORF">M569_08774</name>
</gene>
<dbReference type="PROSITE" id="PS50893">
    <property type="entry name" value="ABC_TRANSPORTER_2"/>
    <property type="match status" value="1"/>
</dbReference>
<comment type="caution">
    <text evidence="13">The sequence shown here is derived from an EMBL/GenBank/DDBJ whole genome shotgun (WGS) entry which is preliminary data.</text>
</comment>
<feature type="transmembrane region" description="Helical" evidence="11">
    <location>
        <begin position="1112"/>
        <end position="1138"/>
    </location>
</feature>
<evidence type="ECO:0000313" key="13">
    <source>
        <dbReference type="EMBL" id="EPS66000.1"/>
    </source>
</evidence>
<reference evidence="13 14" key="1">
    <citation type="journal article" date="2013" name="BMC Genomics">
        <title>The miniature genome of a carnivorous plant Genlisea aurea contains a low number of genes and short non-coding sequences.</title>
        <authorList>
            <person name="Leushkin E.V."/>
            <person name="Sutormin R.A."/>
            <person name="Nabieva E.R."/>
            <person name="Penin A.A."/>
            <person name="Kondrashov A.S."/>
            <person name="Logacheva M.D."/>
        </authorList>
    </citation>
    <scope>NUCLEOTIDE SEQUENCE [LARGE SCALE GENOMIC DNA]</scope>
</reference>
<dbReference type="CDD" id="cd03232">
    <property type="entry name" value="ABCG_PDR_domain2"/>
    <property type="match status" value="1"/>
</dbReference>
<dbReference type="EMBL" id="AUSU01003920">
    <property type="protein sequence ID" value="EPS66000.1"/>
    <property type="molecule type" value="Genomic_DNA"/>
</dbReference>
<feature type="non-terminal residue" evidence="13">
    <location>
        <position position="1"/>
    </location>
</feature>
<dbReference type="AlphaFoldDB" id="S8CGP7"/>
<feature type="transmembrane region" description="Helical" evidence="11">
    <location>
        <begin position="889"/>
        <end position="910"/>
    </location>
</feature>
<feature type="transmembrane region" description="Helical" evidence="11">
    <location>
        <begin position="461"/>
        <end position="488"/>
    </location>
</feature>
<feature type="transmembrane region" description="Helical" evidence="11">
    <location>
        <begin position="978"/>
        <end position="998"/>
    </location>
</feature>
<feature type="region of interest" description="Disordered" evidence="10">
    <location>
        <begin position="502"/>
        <end position="521"/>
    </location>
</feature>
<evidence type="ECO:0000256" key="6">
    <source>
        <dbReference type="ARBA" id="ARBA00022741"/>
    </source>
</evidence>
<dbReference type="Pfam" id="PF08370">
    <property type="entry name" value="PDR_assoc"/>
    <property type="match status" value="1"/>
</dbReference>
<accession>S8CGP7</accession>
<dbReference type="GO" id="GO:0016887">
    <property type="term" value="F:ATP hydrolysis activity"/>
    <property type="evidence" value="ECO:0007669"/>
    <property type="project" value="InterPro"/>
</dbReference>
<dbReference type="SUPFAM" id="SSF52540">
    <property type="entry name" value="P-loop containing nucleoside triphosphate hydrolases"/>
    <property type="match status" value="2"/>
</dbReference>
<dbReference type="GO" id="GO:0140359">
    <property type="term" value="F:ABC-type transporter activity"/>
    <property type="evidence" value="ECO:0007669"/>
    <property type="project" value="InterPro"/>
</dbReference>
<feature type="transmembrane region" description="Helical" evidence="11">
    <location>
        <begin position="1005"/>
        <end position="1029"/>
    </location>
</feature>
<keyword evidence="4 11" id="KW-0812">Transmembrane</keyword>
<dbReference type="Gene3D" id="3.40.50.300">
    <property type="entry name" value="P-loop containing nucleotide triphosphate hydrolases"/>
    <property type="match status" value="2"/>
</dbReference>
<feature type="transmembrane region" description="Helical" evidence="11">
    <location>
        <begin position="270"/>
        <end position="290"/>
    </location>
</feature>
<evidence type="ECO:0000256" key="7">
    <source>
        <dbReference type="ARBA" id="ARBA00022840"/>
    </source>
</evidence>
<evidence type="ECO:0000256" key="8">
    <source>
        <dbReference type="ARBA" id="ARBA00022989"/>
    </source>
</evidence>
<evidence type="ECO:0000256" key="1">
    <source>
        <dbReference type="ARBA" id="ARBA00004141"/>
    </source>
</evidence>
<protein>
    <submittedName>
        <fullName evidence="13">Pleiotropic drug resistance protein</fullName>
    </submittedName>
</protein>
<feature type="transmembrane region" description="Helical" evidence="11">
    <location>
        <begin position="355"/>
        <end position="374"/>
    </location>
</feature>
<evidence type="ECO:0000256" key="11">
    <source>
        <dbReference type="SAM" id="Phobius"/>
    </source>
</evidence>
<keyword evidence="3" id="KW-0813">Transport</keyword>
<dbReference type="FunFam" id="3.40.50.300:FF:000059">
    <property type="entry name" value="ABC transporter G family member 40"/>
    <property type="match status" value="1"/>
</dbReference>
<dbReference type="FunFam" id="3.40.50.300:FF:000532">
    <property type="entry name" value="ABC transporter G family member 34"/>
    <property type="match status" value="1"/>
</dbReference>
<dbReference type="InterPro" id="IPR013525">
    <property type="entry name" value="ABC2_TM"/>
</dbReference>
<keyword evidence="5" id="KW-0677">Repeat</keyword>
<evidence type="ECO:0000259" key="12">
    <source>
        <dbReference type="PROSITE" id="PS50893"/>
    </source>
</evidence>
<dbReference type="InterPro" id="IPR013581">
    <property type="entry name" value="PDR_assoc"/>
</dbReference>
<feature type="domain" description="ABC transporter" evidence="12">
    <location>
        <begin position="546"/>
        <end position="799"/>
    </location>
</feature>
<feature type="transmembrane region" description="Helical" evidence="11">
    <location>
        <begin position="321"/>
        <end position="343"/>
    </location>
</feature>
<keyword evidence="6" id="KW-0547">Nucleotide-binding</keyword>
<keyword evidence="14" id="KW-1185">Reference proteome</keyword>
<dbReference type="InterPro" id="IPR003593">
    <property type="entry name" value="AAA+_ATPase"/>
</dbReference>
<organism evidence="13 14">
    <name type="scientific">Genlisea aurea</name>
    <dbReference type="NCBI Taxonomy" id="192259"/>
    <lineage>
        <taxon>Eukaryota</taxon>
        <taxon>Viridiplantae</taxon>
        <taxon>Streptophyta</taxon>
        <taxon>Embryophyta</taxon>
        <taxon>Tracheophyta</taxon>
        <taxon>Spermatophyta</taxon>
        <taxon>Magnoliopsida</taxon>
        <taxon>eudicotyledons</taxon>
        <taxon>Gunneridae</taxon>
        <taxon>Pentapetalae</taxon>
        <taxon>asterids</taxon>
        <taxon>lamiids</taxon>
        <taxon>Lamiales</taxon>
        <taxon>Lentibulariaceae</taxon>
        <taxon>Genlisea</taxon>
    </lineage>
</organism>
<comment type="similarity">
    <text evidence="2">Belongs to the ABC transporter superfamily. ABCG family. PDR (TC 3.A.1.205) subfamily.</text>
</comment>
<dbReference type="Pfam" id="PF01061">
    <property type="entry name" value="ABC2_membrane"/>
    <property type="match status" value="2"/>
</dbReference>
<feature type="transmembrane region" description="Helical" evidence="11">
    <location>
        <begin position="380"/>
        <end position="403"/>
    </location>
</feature>
<dbReference type="GO" id="GO:0005886">
    <property type="term" value="C:plasma membrane"/>
    <property type="evidence" value="ECO:0007669"/>
    <property type="project" value="UniProtKB-ARBA"/>
</dbReference>
<evidence type="ECO:0000256" key="9">
    <source>
        <dbReference type="ARBA" id="ARBA00023136"/>
    </source>
</evidence>
<evidence type="ECO:0000256" key="2">
    <source>
        <dbReference type="ARBA" id="ARBA00006012"/>
    </source>
</evidence>
<feature type="transmembrane region" description="Helical" evidence="11">
    <location>
        <begin position="237"/>
        <end position="258"/>
    </location>
</feature>
<evidence type="ECO:0000256" key="5">
    <source>
        <dbReference type="ARBA" id="ARBA00022737"/>
    </source>
</evidence>
<feature type="compositionally biased region" description="Polar residues" evidence="10">
    <location>
        <begin position="502"/>
        <end position="519"/>
    </location>
</feature>
<keyword evidence="7" id="KW-0067">ATP-binding</keyword>
<dbReference type="InterPro" id="IPR027417">
    <property type="entry name" value="P-loop_NTPase"/>
</dbReference>
<dbReference type="Proteomes" id="UP000015453">
    <property type="component" value="Unassembled WGS sequence"/>
</dbReference>
<evidence type="ECO:0000313" key="14">
    <source>
        <dbReference type="Proteomes" id="UP000015453"/>
    </source>
</evidence>
<feature type="transmembrane region" description="Helical" evidence="11">
    <location>
        <begin position="1035"/>
        <end position="1055"/>
    </location>
</feature>
<evidence type="ECO:0000256" key="3">
    <source>
        <dbReference type="ARBA" id="ARBA00022448"/>
    </source>
</evidence>
<sequence>QAAAAETDEASVAVDYILRVLRLENCADTLVGNQMIRGISGGEKKRVTTGEMLVRPARALFMDGISTGLDSSTTYQVVETIRQYVHLMKGTALVSLLQPAPETYDLFDDIVLLSDGRAVYQGPRDNVLAFFESVGFKCPKRKGVADFLQEVTSKKDQAQYWVDREESYHFISAAEFAEAFRTYSVGRELEDELDIPFDESNGHHPTALTDKKFGISPKEALKACAGREYLLMKRNAFFIFFKVSQITLMSIITITLFHRSKIHKDTVRDGYLYMGALFFTTTSVMINTMAELSMTISKLDVFYEQKGMLLYPTWAYALPPWILRIPISFLDVSIWTIFTYYAIGFDLNVGRFFKQYLLLLCIQQTTGALFRFLGAAGRNIIVATTVGLYVLLLMFATGGIVLSRENVKRWWIWGYWSSPLMYAQNAIIANEFNGRSWSKLINGTKLGVLVMESRGFFTNDYWYWIGVGASIGFMLIINALYVACLTFLGPFEKPRVSLPFEGQNQASAGESSKRSTSLRTGKAADSIKNDIEKKEGMILPFEPYAVTFDDIRYSIDMPPEIKAQGVTEDKLELLKGVSGAFRPGVLTALMGVSGAGKTTLMDVLAGRKKRGNVEGNIMISGYPKKQATFARILGYCEQNDIHSANITVYESLFYSAWLRLPQEVDINTKKMFVEEVMELIELTSLRGALVGLPGLNGLSTEQRKRLTIAVELVANPSIIFMDEPTSGLDARAAAIVMRIVKNTVGTGRTVVCSIHQPSIDIFEAFDELLLMKLEGQQIFFGPLGYNSTNLIDYFESIEGIPKISDGCNPATWMLEVTTSAQEASLGIDFAEYYKNSELYMRSKVLIKELNTSFTQSKELRFSTKYSQPFLTQCIACLWKQQRSYWQNPFYTVIRFVFTIAVALTLGSMFWNLGSRWETDRDVFNALGCMYAAIQSIGFQYCSSVQPLVAAERIVFYREGATGMYSALPYALSQFLIEIPYLLAQSILCSLILFSMIGLHWSISKILWFIYFIFVSLAYFVIFGMMMAAVTPNQNIAYIVSSFFFSFWNLFSGFIIPLPRMPTGWRWMYWLDPNACSLYGLIVSQYGDIHDTMSNGLKVTEFLHEYFGYNRSMLGVVAVIMAGSVALFTLVFAVAIGTFNFQKR</sequence>
<dbReference type="InterPro" id="IPR003439">
    <property type="entry name" value="ABC_transporter-like_ATP-bd"/>
</dbReference>
<dbReference type="PANTHER" id="PTHR19241">
    <property type="entry name" value="ATP-BINDING CASSETTE TRANSPORTER"/>
    <property type="match status" value="1"/>
</dbReference>